<proteinExistence type="predicted"/>
<dbReference type="Pfam" id="PF07120">
    <property type="entry name" value="DUF1376"/>
    <property type="match status" value="1"/>
</dbReference>
<accession>A0A6J5PA06</accession>
<evidence type="ECO:0000313" key="1">
    <source>
        <dbReference type="EMBL" id="CAB4166786.1"/>
    </source>
</evidence>
<dbReference type="InterPro" id="IPR010781">
    <property type="entry name" value="DUF1376"/>
</dbReference>
<reference evidence="1" key="1">
    <citation type="submission" date="2020-04" db="EMBL/GenBank/DDBJ databases">
        <authorList>
            <person name="Chiriac C."/>
            <person name="Salcher M."/>
            <person name="Ghai R."/>
            <person name="Kavagutti S V."/>
        </authorList>
    </citation>
    <scope>NUCLEOTIDE SEQUENCE</scope>
</reference>
<protein>
    <recommendedName>
        <fullName evidence="2">DUF1376 domain-containing protein</fullName>
    </recommendedName>
</protein>
<organism evidence="1">
    <name type="scientific">uncultured Caudovirales phage</name>
    <dbReference type="NCBI Taxonomy" id="2100421"/>
    <lineage>
        <taxon>Viruses</taxon>
        <taxon>Duplodnaviria</taxon>
        <taxon>Heunggongvirae</taxon>
        <taxon>Uroviricota</taxon>
        <taxon>Caudoviricetes</taxon>
        <taxon>Peduoviridae</taxon>
        <taxon>Maltschvirus</taxon>
        <taxon>Maltschvirus maltsch</taxon>
    </lineage>
</organism>
<dbReference type="EMBL" id="LR796789">
    <property type="protein sequence ID" value="CAB4166786.1"/>
    <property type="molecule type" value="Genomic_DNA"/>
</dbReference>
<sequence length="299" mass="34271">MSIPYLPLYVNDFEADTAHLSIAEDGAYNRLLRLCWRSPNCTIPANPDWIRRQLRCSEEEYKTIVSPIIDEFFVRAGTKAGAKLKNPRLLREFDRINLTQQKRSEAGAKGAEVRKLLKTQDPKNIDDRYGSKSESIINSTSMIEVVENHPEQKRTYREAKTPNFSNPLKTNDSDLSRASTKQVAGLKHLELDIDIESKRKRVSKDTPKSVSDFLFEESWNLYPRKVGKGQARKAWIAAAKKVDPAIIAEGLKIHLPELRDKPAEYQPHFATWLNGERWADQLDGGPDAFWADFKWESKE</sequence>
<evidence type="ECO:0008006" key="2">
    <source>
        <dbReference type="Google" id="ProtNLM"/>
    </source>
</evidence>
<name>A0A6J5PA06_9CAUD</name>
<gene>
    <name evidence="1" type="ORF">UFOVP847_53</name>
</gene>